<name>A0A979GQP8_CHIPD</name>
<feature type="signal peptide" evidence="1">
    <location>
        <begin position="1"/>
        <end position="21"/>
    </location>
</feature>
<sequence>MRHLMILTALIPFLSVSTMKAQMPEAKFIEIESTKLCYYEQGQGDVILLLHGWPQTSYVWRKVMPLLAKHNRVIAVDLPGLGNSGLAPAYNTKAVAALISRFISQLHISKVHLVSHDVGSWVAVSFALNHEAQLNTLTVIDAAIPGLMSEAVFKPENAQKIWQFYFHAVSDIPELLVEGKEKAYLSWYFSNKSFVKTAINEQDQDEYVRAYTGIERLKQGFAYYRAFTASAQHNRADLHRLQVPVLALGGQYALGEQIGNALQQLATPEVIVVKDAGHYVPEEQPGETVRCIRNMIDRFEAK</sequence>
<feature type="domain" description="AB hydrolase-1" evidence="2">
    <location>
        <begin position="47"/>
        <end position="289"/>
    </location>
</feature>
<dbReference type="InterPro" id="IPR000639">
    <property type="entry name" value="Epox_hydrolase-like"/>
</dbReference>
<dbReference type="Gene3D" id="3.40.50.1820">
    <property type="entry name" value="alpha/beta hydrolase"/>
    <property type="match status" value="1"/>
</dbReference>
<dbReference type="AlphaFoldDB" id="A0A979GQP8"/>
<evidence type="ECO:0000256" key="1">
    <source>
        <dbReference type="SAM" id="SignalP"/>
    </source>
</evidence>
<reference evidence="3 4" key="2">
    <citation type="journal article" date="2010" name="Stand. Genomic Sci.">
        <title>Complete genome sequence of Chitinophaga pinensis type strain (UQM 2034).</title>
        <authorList>
            <person name="Glavina Del Rio T."/>
            <person name="Abt B."/>
            <person name="Spring S."/>
            <person name="Lapidus A."/>
            <person name="Nolan M."/>
            <person name="Tice H."/>
            <person name="Copeland A."/>
            <person name="Cheng J.F."/>
            <person name="Chen F."/>
            <person name="Bruce D."/>
            <person name="Goodwin L."/>
            <person name="Pitluck S."/>
            <person name="Ivanova N."/>
            <person name="Mavromatis K."/>
            <person name="Mikhailova N."/>
            <person name="Pati A."/>
            <person name="Chen A."/>
            <person name="Palaniappan K."/>
            <person name="Land M."/>
            <person name="Hauser L."/>
            <person name="Chang Y.J."/>
            <person name="Jeffries C.D."/>
            <person name="Chain P."/>
            <person name="Saunders E."/>
            <person name="Detter J.C."/>
            <person name="Brettin T."/>
            <person name="Rohde M."/>
            <person name="Goker M."/>
            <person name="Bristow J."/>
            <person name="Eisen J.A."/>
            <person name="Markowitz V."/>
            <person name="Hugenholtz P."/>
            <person name="Kyrpides N.C."/>
            <person name="Klenk H.P."/>
            <person name="Lucas S."/>
        </authorList>
    </citation>
    <scope>NUCLEOTIDE SEQUENCE [LARGE SCALE GENOMIC DNA]</scope>
    <source>
        <strain evidence="4">ATCC 43595 / DSM 2588 / LMG 13176 / NBRC 15968 / NCIMB 11800 / UQM 2034</strain>
    </source>
</reference>
<evidence type="ECO:0000313" key="3">
    <source>
        <dbReference type="EMBL" id="ACU60288.1"/>
    </source>
</evidence>
<evidence type="ECO:0000313" key="4">
    <source>
        <dbReference type="Proteomes" id="UP000002215"/>
    </source>
</evidence>
<accession>A0A979GQP8</accession>
<gene>
    <name evidence="3" type="ordered locus">Cpin_2809</name>
</gene>
<dbReference type="SUPFAM" id="SSF53474">
    <property type="entry name" value="alpha/beta-Hydrolases"/>
    <property type="match status" value="1"/>
</dbReference>
<protein>
    <submittedName>
        <fullName evidence="3">Alpha/beta hydrolase fold protein</fullName>
    </submittedName>
</protein>
<dbReference type="PRINTS" id="PR00412">
    <property type="entry name" value="EPOXHYDRLASE"/>
</dbReference>
<evidence type="ECO:0000259" key="2">
    <source>
        <dbReference type="Pfam" id="PF12697"/>
    </source>
</evidence>
<dbReference type="Pfam" id="PF12697">
    <property type="entry name" value="Abhydrolase_6"/>
    <property type="match status" value="1"/>
</dbReference>
<dbReference type="GO" id="GO:0016020">
    <property type="term" value="C:membrane"/>
    <property type="evidence" value="ECO:0007669"/>
    <property type="project" value="TreeGrafter"/>
</dbReference>
<proteinExistence type="predicted"/>
<keyword evidence="1" id="KW-0732">Signal</keyword>
<dbReference type="Proteomes" id="UP000002215">
    <property type="component" value="Chromosome"/>
</dbReference>
<reference evidence="4" key="1">
    <citation type="submission" date="2009-08" db="EMBL/GenBank/DDBJ databases">
        <title>The complete genome of Chitinophaga pinensis DSM 2588.</title>
        <authorList>
            <consortium name="US DOE Joint Genome Institute (JGI-PGF)"/>
            <person name="Lucas S."/>
            <person name="Copeland A."/>
            <person name="Lapidus A."/>
            <person name="Glavina del Rio T."/>
            <person name="Dalin E."/>
            <person name="Tice H."/>
            <person name="Bruce D."/>
            <person name="Goodwin L."/>
            <person name="Pitluck S."/>
            <person name="Kyrpides N."/>
            <person name="Mavromatis K."/>
            <person name="Ivanova N."/>
            <person name="Mikhailova N."/>
            <person name="Sims D."/>
            <person name="Meinche L."/>
            <person name="Brettin T."/>
            <person name="Detter J.C."/>
            <person name="Han C."/>
            <person name="Larimer F."/>
            <person name="Land M."/>
            <person name="Hauser L."/>
            <person name="Markowitz V."/>
            <person name="Cheng J.-F."/>
            <person name="Hugenholtz P."/>
            <person name="Woyke T."/>
            <person name="Wu D."/>
            <person name="Spring S."/>
            <person name="Klenk H.-P."/>
            <person name="Eisen J.A."/>
        </authorList>
    </citation>
    <scope>NUCLEOTIDE SEQUENCE [LARGE SCALE GENOMIC DNA]</scope>
    <source>
        <strain evidence="4">ATCC 43595 / DSM 2588 / LMG 13176 / NBRC 15968 / NCIMB 11800 / UQM 2034</strain>
    </source>
</reference>
<dbReference type="InterPro" id="IPR000073">
    <property type="entry name" value="AB_hydrolase_1"/>
</dbReference>
<dbReference type="KEGG" id="cpi:Cpin_2809"/>
<dbReference type="PANTHER" id="PTHR43798">
    <property type="entry name" value="MONOACYLGLYCEROL LIPASE"/>
    <property type="match status" value="1"/>
</dbReference>
<dbReference type="InterPro" id="IPR029058">
    <property type="entry name" value="AB_hydrolase_fold"/>
</dbReference>
<organism evidence="3 4">
    <name type="scientific">Chitinophaga pinensis (strain ATCC 43595 / DSM 2588 / LMG 13176 / NBRC 15968 / NCIMB 11800 / UQM 2034)</name>
    <dbReference type="NCBI Taxonomy" id="485918"/>
    <lineage>
        <taxon>Bacteria</taxon>
        <taxon>Pseudomonadati</taxon>
        <taxon>Bacteroidota</taxon>
        <taxon>Chitinophagia</taxon>
        <taxon>Chitinophagales</taxon>
        <taxon>Chitinophagaceae</taxon>
        <taxon>Chitinophaga</taxon>
    </lineage>
</organism>
<dbReference type="GO" id="GO:0016787">
    <property type="term" value="F:hydrolase activity"/>
    <property type="evidence" value="ECO:0007669"/>
    <property type="project" value="UniProtKB-KW"/>
</dbReference>
<dbReference type="EMBL" id="CP001699">
    <property type="protein sequence ID" value="ACU60288.1"/>
    <property type="molecule type" value="Genomic_DNA"/>
</dbReference>
<feature type="chain" id="PRO_5037540545" evidence="1">
    <location>
        <begin position="22"/>
        <end position="302"/>
    </location>
</feature>
<dbReference type="PANTHER" id="PTHR43798:SF33">
    <property type="entry name" value="HYDROLASE, PUTATIVE (AFU_ORTHOLOGUE AFUA_2G14860)-RELATED"/>
    <property type="match status" value="1"/>
</dbReference>
<dbReference type="InterPro" id="IPR050266">
    <property type="entry name" value="AB_hydrolase_sf"/>
</dbReference>
<keyword evidence="3" id="KW-0378">Hydrolase</keyword>